<sequence length="195" mass="22669">MKRDVMPKSSGFDCMKTHITKDHQLHDIRANLMFMDDDDGDDEEDENAATLSVSRRVVVVENCIFFDGVVVVVFRMFYKDEQDVKHEVQKKEKLQVDAVDEMNEWFSKRQFKISRYEPICGCGDILLYYLSKLVKTEKKLTERNETHKIPSIDITSVLVHLRLPFIGHHHSVKLPEKFGNEPCYNVKILNACMSG</sequence>
<comment type="caution">
    <text evidence="1">The sequence shown here is derived from an EMBL/GenBank/DDBJ whole genome shotgun (WGS) entry which is preliminary data.</text>
</comment>
<accession>A0A0L0BZK4</accession>
<keyword evidence="2" id="KW-1185">Reference proteome</keyword>
<proteinExistence type="predicted"/>
<evidence type="ECO:0000313" key="1">
    <source>
        <dbReference type="EMBL" id="KNC25401.1"/>
    </source>
</evidence>
<gene>
    <name evidence="1" type="ORF">FF38_07572</name>
</gene>
<dbReference type="Proteomes" id="UP000037069">
    <property type="component" value="Unassembled WGS sequence"/>
</dbReference>
<dbReference type="AlphaFoldDB" id="A0A0L0BZK4"/>
<dbReference type="EMBL" id="JRES01001119">
    <property type="protein sequence ID" value="KNC25401.1"/>
    <property type="molecule type" value="Genomic_DNA"/>
</dbReference>
<evidence type="ECO:0000313" key="2">
    <source>
        <dbReference type="Proteomes" id="UP000037069"/>
    </source>
</evidence>
<organism evidence="1 2">
    <name type="scientific">Lucilia cuprina</name>
    <name type="common">Green bottle fly</name>
    <name type="synonym">Australian sheep blowfly</name>
    <dbReference type="NCBI Taxonomy" id="7375"/>
    <lineage>
        <taxon>Eukaryota</taxon>
        <taxon>Metazoa</taxon>
        <taxon>Ecdysozoa</taxon>
        <taxon>Arthropoda</taxon>
        <taxon>Hexapoda</taxon>
        <taxon>Insecta</taxon>
        <taxon>Pterygota</taxon>
        <taxon>Neoptera</taxon>
        <taxon>Endopterygota</taxon>
        <taxon>Diptera</taxon>
        <taxon>Brachycera</taxon>
        <taxon>Muscomorpha</taxon>
        <taxon>Oestroidea</taxon>
        <taxon>Calliphoridae</taxon>
        <taxon>Luciliinae</taxon>
        <taxon>Lucilia</taxon>
    </lineage>
</organism>
<protein>
    <submittedName>
        <fullName evidence="1">Uncharacterized protein</fullName>
    </submittedName>
</protein>
<reference evidence="1 2" key="1">
    <citation type="journal article" date="2015" name="Nat. Commun.">
        <title>Lucilia cuprina genome unlocks parasitic fly biology to underpin future interventions.</title>
        <authorList>
            <person name="Anstead C.A."/>
            <person name="Korhonen P.K."/>
            <person name="Young N.D."/>
            <person name="Hall R.S."/>
            <person name="Jex A.R."/>
            <person name="Murali S.C."/>
            <person name="Hughes D.S."/>
            <person name="Lee S.F."/>
            <person name="Perry T."/>
            <person name="Stroehlein A.J."/>
            <person name="Ansell B.R."/>
            <person name="Breugelmans B."/>
            <person name="Hofmann A."/>
            <person name="Qu J."/>
            <person name="Dugan S."/>
            <person name="Lee S.L."/>
            <person name="Chao H."/>
            <person name="Dinh H."/>
            <person name="Han Y."/>
            <person name="Doddapaneni H.V."/>
            <person name="Worley K.C."/>
            <person name="Muzny D.M."/>
            <person name="Ioannidis P."/>
            <person name="Waterhouse R.M."/>
            <person name="Zdobnov E.M."/>
            <person name="James P.J."/>
            <person name="Bagnall N.H."/>
            <person name="Kotze A.C."/>
            <person name="Gibbs R.A."/>
            <person name="Richards S."/>
            <person name="Batterham P."/>
            <person name="Gasser R.B."/>
        </authorList>
    </citation>
    <scope>NUCLEOTIDE SEQUENCE [LARGE SCALE GENOMIC DNA]</scope>
    <source>
        <strain evidence="1 2">LS</strain>
        <tissue evidence="1">Full body</tissue>
    </source>
</reference>
<name>A0A0L0BZK4_LUCCU</name>